<feature type="compositionally biased region" description="Low complexity" evidence="1">
    <location>
        <begin position="35"/>
        <end position="49"/>
    </location>
</feature>
<dbReference type="PANTHER" id="PTHR39336">
    <property type="entry name" value="PYRIDOXAMINE PHOSPHATE OXIDASE FAMILY PROTEIN (AFU_ORTHOLOGUE AFUA_6G11440)"/>
    <property type="match status" value="1"/>
</dbReference>
<gene>
    <name evidence="3" type="primary">ustO</name>
    <name evidence="3" type="ORF">LCER1_G001838</name>
</gene>
<dbReference type="PANTHER" id="PTHR39336:SF1">
    <property type="entry name" value="PYRIDOXAMINE PHOSPHATE OXIDASE FAMILY PROTEIN (AFU_ORTHOLOGUE AFUA_6G11440)"/>
    <property type="match status" value="1"/>
</dbReference>
<dbReference type="EMBL" id="QGMG01000089">
    <property type="protein sequence ID" value="TVY57490.1"/>
    <property type="molecule type" value="Genomic_DNA"/>
</dbReference>
<feature type="compositionally biased region" description="Low complexity" evidence="1">
    <location>
        <begin position="145"/>
        <end position="158"/>
    </location>
</feature>
<dbReference type="InterPro" id="IPR011576">
    <property type="entry name" value="Pyridox_Oxase_N"/>
</dbReference>
<feature type="compositionally biased region" description="Basic and acidic residues" evidence="1">
    <location>
        <begin position="125"/>
        <end position="140"/>
    </location>
</feature>
<evidence type="ECO:0000313" key="3">
    <source>
        <dbReference type="EMBL" id="TVY57490.1"/>
    </source>
</evidence>
<dbReference type="Pfam" id="PF01243">
    <property type="entry name" value="PNPOx_N"/>
    <property type="match status" value="1"/>
</dbReference>
<feature type="region of interest" description="Disordered" evidence="1">
    <location>
        <begin position="1"/>
        <end position="70"/>
    </location>
</feature>
<dbReference type="Gene3D" id="2.30.110.10">
    <property type="entry name" value="Electron Transport, Fmn-binding Protein, Chain A"/>
    <property type="match status" value="1"/>
</dbReference>
<feature type="compositionally biased region" description="Basic residues" evidence="1">
    <location>
        <begin position="1"/>
        <end position="10"/>
    </location>
</feature>
<feature type="compositionally biased region" description="Polar residues" evidence="1">
    <location>
        <begin position="50"/>
        <end position="68"/>
    </location>
</feature>
<feature type="compositionally biased region" description="Low complexity" evidence="1">
    <location>
        <begin position="231"/>
        <end position="251"/>
    </location>
</feature>
<sequence>MMSSSNKKKVRYTESTMGKSSNSHSKGHSHKSSRDSGVGSSSASDRASVGDTTESPFNSQEIQYQRHNPTALAEALDSANEKIRELFEHTEHLQRLLKESNKEKRSLKEEKNDLLIEVEDLGHELKEEKRAHDKLRKETGQRVATSTSSSTRRSTPPSSHRRRDDERSQGSRSYHEEAGRRYIVPQPPPNNAPNPFIPLNERPSAQSGVAYAPPTTTISYSPTAVAYSSAPAFSSRPAGSRASGGSHATSSDGNYHSYPQTSSRHYNPAYTSTMPKFYDSISPDLADWALSQPLFFTASAPYTGKHINISPKGLPSSTFTIFTPTSCAYIDATGSGAETISHIYENGRVTIMFCSFGASPRIMRFFCTGRVVEWDQSEFESLMGRMGKKRVDGARAVIVLSVWKVQTSCGYGVPRIREGEMDVEKGKEEDAFQDRDTLGHWAGNKVERNEMGEYQMKNNARSLDGLPGLRTARRDAGEGVWVEDVRAKVGLIVSQKEALVSGVFIGVLIALLGRLLQAYIVGL</sequence>
<dbReference type="AlphaFoldDB" id="A0A7D8YTZ7"/>
<proteinExistence type="predicted"/>
<accession>A0A7D8YTZ7</accession>
<evidence type="ECO:0000256" key="1">
    <source>
        <dbReference type="SAM" id="MobiDB-lite"/>
    </source>
</evidence>
<organism evidence="3 4">
    <name type="scientific">Lachnellula cervina</name>
    <dbReference type="NCBI Taxonomy" id="1316786"/>
    <lineage>
        <taxon>Eukaryota</taxon>
        <taxon>Fungi</taxon>
        <taxon>Dikarya</taxon>
        <taxon>Ascomycota</taxon>
        <taxon>Pezizomycotina</taxon>
        <taxon>Leotiomycetes</taxon>
        <taxon>Helotiales</taxon>
        <taxon>Lachnaceae</taxon>
        <taxon>Lachnellula</taxon>
    </lineage>
</organism>
<comment type="caution">
    <text evidence="3">The sequence shown here is derived from an EMBL/GenBank/DDBJ whole genome shotgun (WGS) entry which is preliminary data.</text>
</comment>
<dbReference type="Proteomes" id="UP000481288">
    <property type="component" value="Unassembled WGS sequence"/>
</dbReference>
<dbReference type="OrthoDB" id="539398at2759"/>
<feature type="domain" description="Pyridoxamine 5'-phosphate oxidase N-terminal" evidence="2">
    <location>
        <begin position="310"/>
        <end position="409"/>
    </location>
</feature>
<evidence type="ECO:0000259" key="2">
    <source>
        <dbReference type="Pfam" id="PF01243"/>
    </source>
</evidence>
<dbReference type="SUPFAM" id="SSF50475">
    <property type="entry name" value="FMN-binding split barrel"/>
    <property type="match status" value="1"/>
</dbReference>
<feature type="compositionally biased region" description="Basic and acidic residues" evidence="1">
    <location>
        <begin position="162"/>
        <end position="180"/>
    </location>
</feature>
<feature type="region of interest" description="Disordered" evidence="1">
    <location>
        <begin position="125"/>
        <end position="201"/>
    </location>
</feature>
<feature type="region of interest" description="Disordered" evidence="1">
    <location>
        <begin position="231"/>
        <end position="260"/>
    </location>
</feature>
<protein>
    <submittedName>
        <fullName evidence="3">Pyridoxamine 5'-phosphate oxidase family protein ustO</fullName>
    </submittedName>
</protein>
<feature type="compositionally biased region" description="Pro residues" evidence="1">
    <location>
        <begin position="185"/>
        <end position="196"/>
    </location>
</feature>
<reference evidence="3 4" key="1">
    <citation type="submission" date="2018-05" db="EMBL/GenBank/DDBJ databases">
        <title>Whole genome sequencing for identification of molecular markers to develop diagnostic detection tools for the regulated plant pathogen Lachnellula willkommii.</title>
        <authorList>
            <person name="Giroux E."/>
            <person name="Bilodeau G."/>
        </authorList>
    </citation>
    <scope>NUCLEOTIDE SEQUENCE [LARGE SCALE GENOMIC DNA]</scope>
    <source>
        <strain evidence="3 4">CBS 625.97</strain>
    </source>
</reference>
<keyword evidence="4" id="KW-1185">Reference proteome</keyword>
<dbReference type="InterPro" id="IPR012349">
    <property type="entry name" value="Split_barrel_FMN-bd"/>
</dbReference>
<name>A0A7D8YTZ7_9HELO</name>
<evidence type="ECO:0000313" key="4">
    <source>
        <dbReference type="Proteomes" id="UP000481288"/>
    </source>
</evidence>